<dbReference type="EMBL" id="JACYXC010000001">
    <property type="protein sequence ID" value="MBH5337653.1"/>
    <property type="molecule type" value="Genomic_DNA"/>
</dbReference>
<dbReference type="Pfam" id="PF21863">
    <property type="entry name" value="HTH_67"/>
    <property type="match status" value="1"/>
</dbReference>
<dbReference type="Proteomes" id="UP000807371">
    <property type="component" value="Unassembled WGS sequence"/>
</dbReference>
<proteinExistence type="predicted"/>
<name>A0ABS0NR48_9ACTN</name>
<dbReference type="InterPro" id="IPR054058">
    <property type="entry name" value="HTH_67"/>
</dbReference>
<sequence length="296" mass="31355">MTSHATDTPTPAATCARAMWALLEPVHAVTYFAPEARAAFEEAGLRGFWRGYFAGRAAPLGPVGPEPVVAAFFGFAPAMVARALPAVWQIAGPARAVEIRRAGAGAALRRLLQGHQEEVARAGDALLAVAVRLDLGGRVLGAANAALPVPRDPVDRLWHATTILREHRGDGHVAALVAADLDGCETLVLRSGVDLPRTELQPYRGWTDQEWAAARDRLAGRGLLDPEGSATAEGRRVLEAVERATDRAAARPWQGLAVEERRRLAALLTPLAHACGTALRFPNPIGLPKPVPPAGP</sequence>
<evidence type="ECO:0000313" key="1">
    <source>
        <dbReference type="EMBL" id="MBH5337653.1"/>
    </source>
</evidence>
<evidence type="ECO:0008006" key="3">
    <source>
        <dbReference type="Google" id="ProtNLM"/>
    </source>
</evidence>
<accession>A0ABS0NR48</accession>
<protein>
    <recommendedName>
        <fullName evidence="3">SalK</fullName>
    </recommendedName>
</protein>
<organism evidence="1 2">
    <name type="scientific">Streptomyces pactum</name>
    <dbReference type="NCBI Taxonomy" id="68249"/>
    <lineage>
        <taxon>Bacteria</taxon>
        <taxon>Bacillati</taxon>
        <taxon>Actinomycetota</taxon>
        <taxon>Actinomycetes</taxon>
        <taxon>Kitasatosporales</taxon>
        <taxon>Streptomycetaceae</taxon>
        <taxon>Streptomyces</taxon>
    </lineage>
</organism>
<gene>
    <name evidence="1" type="ORF">IHE55_23930</name>
</gene>
<dbReference type="RefSeq" id="WP_197990916.1">
    <property type="nucleotide sequence ID" value="NZ_JACYXC010000001.1"/>
</dbReference>
<reference evidence="1 2" key="1">
    <citation type="submission" date="2020-09" db="EMBL/GenBank/DDBJ databases">
        <title>Biosynthesis of the nuclear factor of activated T cells inhibitor NFAT-133 and its congeners in Streptomyces pactum.</title>
        <authorList>
            <person name="Zhou W."/>
            <person name="Posri P."/>
            <person name="Abugrain M.E."/>
            <person name="Weisberg A.J."/>
            <person name="Chang J.H."/>
            <person name="Mahmud T."/>
        </authorList>
    </citation>
    <scope>NUCLEOTIDE SEQUENCE [LARGE SCALE GENOMIC DNA]</scope>
    <source>
        <strain evidence="1 2">ATCC 27456</strain>
    </source>
</reference>
<keyword evidence="2" id="KW-1185">Reference proteome</keyword>
<comment type="caution">
    <text evidence="1">The sequence shown here is derived from an EMBL/GenBank/DDBJ whole genome shotgun (WGS) entry which is preliminary data.</text>
</comment>
<evidence type="ECO:0000313" key="2">
    <source>
        <dbReference type="Proteomes" id="UP000807371"/>
    </source>
</evidence>
<dbReference type="NCBIfam" id="NF047719">
    <property type="entry name" value="SCO6745_fam_HTH"/>
    <property type="match status" value="1"/>
</dbReference>